<accession>X1D6I6</accession>
<sequence length="86" mass="9472">KKWGDAAGAALMGYATRNQTKSSSGEARPTSYQERRVAAYGNLGKAIGKGKDPLKEKAEKKKKGPTKDSLMKRLRELAQENYDRNA</sequence>
<reference evidence="2" key="1">
    <citation type="journal article" date="2014" name="Front. Microbiol.">
        <title>High frequency of phylogenetically diverse reductive dehalogenase-homologous genes in deep subseafloor sedimentary metagenomes.</title>
        <authorList>
            <person name="Kawai M."/>
            <person name="Futagami T."/>
            <person name="Toyoda A."/>
            <person name="Takaki Y."/>
            <person name="Nishi S."/>
            <person name="Hori S."/>
            <person name="Arai W."/>
            <person name="Tsubouchi T."/>
            <person name="Morono Y."/>
            <person name="Uchiyama I."/>
            <person name="Ito T."/>
            <person name="Fujiyama A."/>
            <person name="Inagaki F."/>
            <person name="Takami H."/>
        </authorList>
    </citation>
    <scope>NUCLEOTIDE SEQUENCE</scope>
    <source>
        <strain evidence="2">Expedition CK06-06</strain>
    </source>
</reference>
<evidence type="ECO:0000313" key="2">
    <source>
        <dbReference type="EMBL" id="GAH15832.1"/>
    </source>
</evidence>
<feature type="non-terminal residue" evidence="2">
    <location>
        <position position="1"/>
    </location>
</feature>
<dbReference type="EMBL" id="BART01036932">
    <property type="protein sequence ID" value="GAH15832.1"/>
    <property type="molecule type" value="Genomic_DNA"/>
</dbReference>
<feature type="region of interest" description="Disordered" evidence="1">
    <location>
        <begin position="1"/>
        <end position="86"/>
    </location>
</feature>
<feature type="compositionally biased region" description="Basic and acidic residues" evidence="1">
    <location>
        <begin position="49"/>
        <end position="86"/>
    </location>
</feature>
<evidence type="ECO:0000256" key="1">
    <source>
        <dbReference type="SAM" id="MobiDB-lite"/>
    </source>
</evidence>
<organism evidence="2">
    <name type="scientific">marine sediment metagenome</name>
    <dbReference type="NCBI Taxonomy" id="412755"/>
    <lineage>
        <taxon>unclassified sequences</taxon>
        <taxon>metagenomes</taxon>
        <taxon>ecological metagenomes</taxon>
    </lineage>
</organism>
<gene>
    <name evidence="2" type="ORF">S01H4_62051</name>
</gene>
<comment type="caution">
    <text evidence="2">The sequence shown here is derived from an EMBL/GenBank/DDBJ whole genome shotgun (WGS) entry which is preliminary data.</text>
</comment>
<protein>
    <submittedName>
        <fullName evidence="2">Uncharacterized protein</fullName>
    </submittedName>
</protein>
<feature type="compositionally biased region" description="Polar residues" evidence="1">
    <location>
        <begin position="16"/>
        <end position="25"/>
    </location>
</feature>
<name>X1D6I6_9ZZZZ</name>
<proteinExistence type="predicted"/>
<dbReference type="AlphaFoldDB" id="X1D6I6"/>